<feature type="compositionally biased region" description="Low complexity" evidence="5">
    <location>
        <begin position="63"/>
        <end position="78"/>
    </location>
</feature>
<dbReference type="PROSITE" id="PS50003">
    <property type="entry name" value="PH_DOMAIN"/>
    <property type="match status" value="1"/>
</dbReference>
<feature type="domain" description="PH" evidence="7">
    <location>
        <begin position="442"/>
        <end position="555"/>
    </location>
</feature>
<dbReference type="Pfam" id="PF00018">
    <property type="entry name" value="SH3_1"/>
    <property type="match status" value="1"/>
</dbReference>
<dbReference type="PANTHER" id="PTHR12845">
    <property type="entry name" value="GUANINE NUCLEOTIDE EXCHANGE FACTOR"/>
    <property type="match status" value="1"/>
</dbReference>
<feature type="compositionally biased region" description="Polar residues" evidence="5">
    <location>
        <begin position="664"/>
        <end position="673"/>
    </location>
</feature>
<reference evidence="9" key="2">
    <citation type="submission" date="2025-09" db="UniProtKB">
        <authorList>
            <consortium name="Ensembl"/>
        </authorList>
    </citation>
    <scope>IDENTIFICATION</scope>
</reference>
<keyword evidence="10" id="KW-1185">Reference proteome</keyword>
<evidence type="ECO:0000256" key="1">
    <source>
        <dbReference type="ARBA" id="ARBA00004316"/>
    </source>
</evidence>
<dbReference type="Gene3D" id="1.20.900.10">
    <property type="entry name" value="Dbl homology (DH) domain"/>
    <property type="match status" value="2"/>
</dbReference>
<comment type="subcellular location">
    <subcellularLocation>
        <location evidence="1">Cell projection</location>
    </subcellularLocation>
</comment>
<feature type="region of interest" description="Disordered" evidence="5">
    <location>
        <begin position="11"/>
        <end position="134"/>
    </location>
</feature>
<dbReference type="SMART" id="SM00233">
    <property type="entry name" value="PH"/>
    <property type="match status" value="1"/>
</dbReference>
<accession>A0A673LS11</accession>
<dbReference type="AlphaFoldDB" id="A0A673LS11"/>
<evidence type="ECO:0000256" key="4">
    <source>
        <dbReference type="PROSITE-ProRule" id="PRU00192"/>
    </source>
</evidence>
<keyword evidence="3" id="KW-0966">Cell projection</keyword>
<dbReference type="SMART" id="SM00325">
    <property type="entry name" value="RhoGEF"/>
    <property type="match status" value="1"/>
</dbReference>
<feature type="domain" description="SH3" evidence="6">
    <location>
        <begin position="566"/>
        <end position="627"/>
    </location>
</feature>
<dbReference type="InterPro" id="IPR047271">
    <property type="entry name" value="Ephexin-like"/>
</dbReference>
<dbReference type="InterPro" id="IPR036028">
    <property type="entry name" value="SH3-like_dom_sf"/>
</dbReference>
<feature type="compositionally biased region" description="Polar residues" evidence="5">
    <location>
        <begin position="86"/>
        <end position="96"/>
    </location>
</feature>
<evidence type="ECO:0000259" key="6">
    <source>
        <dbReference type="PROSITE" id="PS50002"/>
    </source>
</evidence>
<dbReference type="PANTHER" id="PTHR12845:SF8">
    <property type="entry name" value="EPHEXIN-1"/>
    <property type="match status" value="1"/>
</dbReference>
<dbReference type="InterPro" id="IPR055251">
    <property type="entry name" value="SOS1_NGEF_PH"/>
</dbReference>
<reference evidence="9" key="1">
    <citation type="submission" date="2025-08" db="UniProtKB">
        <authorList>
            <consortium name="Ensembl"/>
        </authorList>
    </citation>
    <scope>IDENTIFICATION</scope>
</reference>
<protein>
    <submittedName>
        <fullName evidence="9">Ephexin-1-like</fullName>
    </submittedName>
</protein>
<dbReference type="GO" id="GO:0042995">
    <property type="term" value="C:cell projection"/>
    <property type="evidence" value="ECO:0007669"/>
    <property type="project" value="UniProtKB-SubCell"/>
</dbReference>
<dbReference type="InterPro" id="IPR011993">
    <property type="entry name" value="PH-like_dom_sf"/>
</dbReference>
<dbReference type="PROSITE" id="PS50010">
    <property type="entry name" value="DH_2"/>
    <property type="match status" value="1"/>
</dbReference>
<sequence length="673" mass="76793">MMAMTALFRMWGHKPQEVQTKPQTPVPHLPSEDDDDDDNETLSGRAPIRNSRFYRSMRKKKLSSSSEKQESPTSSPKPAVDPASYNRLSPSAANRLTPSPRTHHPPSRSGISLPSNGITVLGGVRSRSPLATPGGWLRRQEMEELSERTTSACTMQDNDIHTTADPDNITLRLVRNGDSPQKMAVENSCRNLNIVKSVDVLYQEYRDTSKQQEIEQRRQRDGLPTAGSGVTAAPALQLQLRNSMHSLSLWQNLEAVKDSGLLKTLEPKETILQEAMFELVTSEASYYKSLELLETHFLRNPLLVNTLSQSDMHFLFSNIEDIMKASERCVFKGKLEIASYDPFNTLVHKCLYVFFRQENAIFRENISILENQPKVKGLSFTSFLILPFQRITRLKLLVQNILKKVEENSESEKTAILAHQELERIVKECNEGSVPVISHSRWLLKKGEVQQMSGPKSTRTMRSRKLYHPIYLFLFNNLLLITKRSSSGEKYQVLDSCSRSMLRTEDLEDQGQMLACAFVLKLLENQEDREVSYMLKTESISDKLRWIYTLTPNRRTRFLSTSTHQPDSAQVQCIQSYSSQEPDELSVEMADVLHILECTDDGWMLGERLHDGERGWFPIRVVERIKSAEVRAQNLKECQRIQQAQEGAQGFRAASRGRRPAKSPQYTPTWTDL</sequence>
<feature type="domain" description="DH" evidence="8">
    <location>
        <begin position="271"/>
        <end position="432"/>
    </location>
</feature>
<dbReference type="CDD" id="cd01221">
    <property type="entry name" value="PH_ephexin"/>
    <property type="match status" value="1"/>
</dbReference>
<evidence type="ECO:0000256" key="3">
    <source>
        <dbReference type="ARBA" id="ARBA00023273"/>
    </source>
</evidence>
<dbReference type="InterPro" id="IPR001849">
    <property type="entry name" value="PH_domain"/>
</dbReference>
<dbReference type="Gene3D" id="2.30.30.40">
    <property type="entry name" value="SH3 Domains"/>
    <property type="match status" value="1"/>
</dbReference>
<dbReference type="Ensembl" id="ENSSRHT00000080873.1">
    <property type="protein sequence ID" value="ENSSRHP00000078734.1"/>
    <property type="gene ID" value="ENSSRHG00000039073.1"/>
</dbReference>
<evidence type="ECO:0000259" key="8">
    <source>
        <dbReference type="PROSITE" id="PS50010"/>
    </source>
</evidence>
<evidence type="ECO:0000259" key="7">
    <source>
        <dbReference type="PROSITE" id="PS50003"/>
    </source>
</evidence>
<evidence type="ECO:0000256" key="2">
    <source>
        <dbReference type="ARBA" id="ARBA00022443"/>
    </source>
</evidence>
<dbReference type="PROSITE" id="PS50002">
    <property type="entry name" value="SH3"/>
    <property type="match status" value="1"/>
</dbReference>
<dbReference type="InterPro" id="IPR035899">
    <property type="entry name" value="DBL_dom_sf"/>
</dbReference>
<dbReference type="Pfam" id="PF00621">
    <property type="entry name" value="RhoGEF"/>
    <property type="match status" value="1"/>
</dbReference>
<evidence type="ECO:0000313" key="9">
    <source>
        <dbReference type="Ensembl" id="ENSSRHP00000078734.1"/>
    </source>
</evidence>
<feature type="region of interest" description="Disordered" evidence="5">
    <location>
        <begin position="646"/>
        <end position="673"/>
    </location>
</feature>
<proteinExistence type="predicted"/>
<gene>
    <name evidence="9" type="primary">LOC107745214</name>
</gene>
<dbReference type="InterPro" id="IPR047270">
    <property type="entry name" value="PH_ephexin"/>
</dbReference>
<evidence type="ECO:0000313" key="10">
    <source>
        <dbReference type="Proteomes" id="UP000472270"/>
    </source>
</evidence>
<keyword evidence="2 4" id="KW-0728">SH3 domain</keyword>
<dbReference type="GO" id="GO:0005085">
    <property type="term" value="F:guanyl-nucleotide exchange factor activity"/>
    <property type="evidence" value="ECO:0007669"/>
    <property type="project" value="InterPro"/>
</dbReference>
<name>A0A673LS11_9TELE</name>
<dbReference type="SUPFAM" id="SSF50729">
    <property type="entry name" value="PH domain-like"/>
    <property type="match status" value="1"/>
</dbReference>
<dbReference type="InterPro" id="IPR000219">
    <property type="entry name" value="DH_dom"/>
</dbReference>
<dbReference type="Pfam" id="PF22697">
    <property type="entry name" value="SOS1_NGEF_PH"/>
    <property type="match status" value="1"/>
</dbReference>
<dbReference type="InterPro" id="IPR001452">
    <property type="entry name" value="SH3_domain"/>
</dbReference>
<dbReference type="SUPFAM" id="SSF50044">
    <property type="entry name" value="SH3-domain"/>
    <property type="match status" value="1"/>
</dbReference>
<evidence type="ECO:0000256" key="5">
    <source>
        <dbReference type="SAM" id="MobiDB-lite"/>
    </source>
</evidence>
<dbReference type="SUPFAM" id="SSF48065">
    <property type="entry name" value="DBL homology domain (DH-domain)"/>
    <property type="match status" value="1"/>
</dbReference>
<dbReference type="SMART" id="SM00326">
    <property type="entry name" value="SH3"/>
    <property type="match status" value="1"/>
</dbReference>
<dbReference type="Proteomes" id="UP000472270">
    <property type="component" value="Unassembled WGS sequence"/>
</dbReference>
<organism evidence="9 10">
    <name type="scientific">Sinocyclocheilus rhinocerous</name>
    <dbReference type="NCBI Taxonomy" id="307959"/>
    <lineage>
        <taxon>Eukaryota</taxon>
        <taxon>Metazoa</taxon>
        <taxon>Chordata</taxon>
        <taxon>Craniata</taxon>
        <taxon>Vertebrata</taxon>
        <taxon>Euteleostomi</taxon>
        <taxon>Actinopterygii</taxon>
        <taxon>Neopterygii</taxon>
        <taxon>Teleostei</taxon>
        <taxon>Ostariophysi</taxon>
        <taxon>Cypriniformes</taxon>
        <taxon>Cyprinidae</taxon>
        <taxon>Cyprininae</taxon>
        <taxon>Sinocyclocheilus</taxon>
    </lineage>
</organism>
<dbReference type="Gene3D" id="2.30.29.30">
    <property type="entry name" value="Pleckstrin-homology domain (PH domain)/Phosphotyrosine-binding domain (PTB)"/>
    <property type="match status" value="1"/>
</dbReference>